<evidence type="ECO:0000313" key="2">
    <source>
        <dbReference type="EMBL" id="PNY14749.1"/>
    </source>
</evidence>
<dbReference type="STRING" id="57577.A0A2K3PHH5"/>
<sequence>MPDLKMEIFHLMSFLLSHCASRWKAPYDQVGSLMLESLSLLGHFALFHPGNQAVLRWGKSPTPTILHKVCDLPFVFFSDPELMPILAGTLVAACYGCEQNKFMVQQELSVDMLLSLLRSCRNAAPATQFNSNLDNIPTDESSGSNQSGIVKHSRSNGKGTRASLGKNGALGNGVKSSRTRSLRDGKATKNSDEAVPKYKQFSSETSHSMLHCRFPHSFLDKVEQFFSADIASEVDEV</sequence>
<gene>
    <name evidence="2" type="ORF">L195_g011434</name>
</gene>
<dbReference type="AlphaFoldDB" id="A0A2K3PHH5"/>
<name>A0A2K3PHH5_TRIPR</name>
<evidence type="ECO:0000256" key="1">
    <source>
        <dbReference type="SAM" id="MobiDB-lite"/>
    </source>
</evidence>
<proteinExistence type="predicted"/>
<organism evidence="2 3">
    <name type="scientific">Trifolium pratense</name>
    <name type="common">Red clover</name>
    <dbReference type="NCBI Taxonomy" id="57577"/>
    <lineage>
        <taxon>Eukaryota</taxon>
        <taxon>Viridiplantae</taxon>
        <taxon>Streptophyta</taxon>
        <taxon>Embryophyta</taxon>
        <taxon>Tracheophyta</taxon>
        <taxon>Spermatophyta</taxon>
        <taxon>Magnoliopsida</taxon>
        <taxon>eudicotyledons</taxon>
        <taxon>Gunneridae</taxon>
        <taxon>Pentapetalae</taxon>
        <taxon>rosids</taxon>
        <taxon>fabids</taxon>
        <taxon>Fabales</taxon>
        <taxon>Fabaceae</taxon>
        <taxon>Papilionoideae</taxon>
        <taxon>50 kb inversion clade</taxon>
        <taxon>NPAAA clade</taxon>
        <taxon>Hologalegina</taxon>
        <taxon>IRL clade</taxon>
        <taxon>Trifolieae</taxon>
        <taxon>Trifolium</taxon>
    </lineage>
</organism>
<accession>A0A2K3PHH5</accession>
<feature type="compositionally biased region" description="Polar residues" evidence="1">
    <location>
        <begin position="131"/>
        <end position="148"/>
    </location>
</feature>
<dbReference type="PANTHER" id="PTHR31434">
    <property type="entry name" value="S PHASE CYCLIN A-ASSOCIATED PROTEIN IN THE ENDOPLASMIC RETICULUM"/>
    <property type="match status" value="1"/>
</dbReference>
<reference evidence="2 3" key="1">
    <citation type="journal article" date="2014" name="Am. J. Bot.">
        <title>Genome assembly and annotation for red clover (Trifolium pratense; Fabaceae).</title>
        <authorList>
            <person name="Istvanek J."/>
            <person name="Jaros M."/>
            <person name="Krenek A."/>
            <person name="Repkova J."/>
        </authorList>
    </citation>
    <scope>NUCLEOTIDE SEQUENCE [LARGE SCALE GENOMIC DNA]</scope>
    <source>
        <strain evidence="3">cv. Tatra</strain>
        <tissue evidence="2">Young leaves</tissue>
    </source>
</reference>
<protein>
    <submittedName>
        <fullName evidence="2">Uncharacterized protein</fullName>
    </submittedName>
</protein>
<dbReference type="ExpressionAtlas" id="A0A2K3PHH5">
    <property type="expression patterns" value="baseline"/>
</dbReference>
<dbReference type="EMBL" id="ASHM01007107">
    <property type="protein sequence ID" value="PNY14749.1"/>
    <property type="molecule type" value="Genomic_DNA"/>
</dbReference>
<feature type="region of interest" description="Disordered" evidence="1">
    <location>
        <begin position="131"/>
        <end position="197"/>
    </location>
</feature>
<dbReference type="Proteomes" id="UP000236291">
    <property type="component" value="Unassembled WGS sequence"/>
</dbReference>
<reference evidence="2 3" key="2">
    <citation type="journal article" date="2017" name="Front. Plant Sci.">
        <title>Gene Classification and Mining of Molecular Markers Useful in Red Clover (Trifolium pratense) Breeding.</title>
        <authorList>
            <person name="Istvanek J."/>
            <person name="Dluhosova J."/>
            <person name="Dluhos P."/>
            <person name="Patkova L."/>
            <person name="Nedelnik J."/>
            <person name="Repkova J."/>
        </authorList>
    </citation>
    <scope>NUCLEOTIDE SEQUENCE [LARGE SCALE GENOMIC DNA]</scope>
    <source>
        <strain evidence="3">cv. Tatra</strain>
        <tissue evidence="2">Young leaves</tissue>
    </source>
</reference>
<evidence type="ECO:0000313" key="3">
    <source>
        <dbReference type="Proteomes" id="UP000236291"/>
    </source>
</evidence>
<dbReference type="PANTHER" id="PTHR31434:SF2">
    <property type="entry name" value="S PHASE CYCLIN A-ASSOCIATED PROTEIN IN THE ENDOPLASMIC RETICULUM"/>
    <property type="match status" value="1"/>
</dbReference>
<comment type="caution">
    <text evidence="2">The sequence shown here is derived from an EMBL/GenBank/DDBJ whole genome shotgun (WGS) entry which is preliminary data.</text>
</comment>
<feature type="compositionally biased region" description="Basic and acidic residues" evidence="1">
    <location>
        <begin position="181"/>
        <end position="196"/>
    </location>
</feature>